<dbReference type="GO" id="GO:0016829">
    <property type="term" value="F:lyase activity"/>
    <property type="evidence" value="ECO:0007669"/>
    <property type="project" value="InterPro"/>
</dbReference>
<dbReference type="InterPro" id="IPR036148">
    <property type="entry name" value="MmgE/PrpD_sf"/>
</dbReference>
<evidence type="ECO:0000313" key="4">
    <source>
        <dbReference type="EMBL" id="KXJ97076.1"/>
    </source>
</evidence>
<evidence type="ECO:0000313" key="5">
    <source>
        <dbReference type="Proteomes" id="UP000070501"/>
    </source>
</evidence>
<proteinExistence type="inferred from homology"/>
<dbReference type="PANTHER" id="PTHR16943">
    <property type="entry name" value="2-METHYLCITRATE DEHYDRATASE-RELATED"/>
    <property type="match status" value="1"/>
</dbReference>
<evidence type="ECO:0008006" key="6">
    <source>
        <dbReference type="Google" id="ProtNLM"/>
    </source>
</evidence>
<dbReference type="Gene3D" id="1.10.4100.10">
    <property type="entry name" value="2-methylcitrate dehydratase PrpD"/>
    <property type="match status" value="1"/>
</dbReference>
<evidence type="ECO:0000256" key="1">
    <source>
        <dbReference type="ARBA" id="ARBA00006174"/>
    </source>
</evidence>
<dbReference type="InterPro" id="IPR045336">
    <property type="entry name" value="MmgE_PrpD_N"/>
</dbReference>
<dbReference type="OrthoDB" id="10267976at2759"/>
<evidence type="ECO:0000259" key="2">
    <source>
        <dbReference type="Pfam" id="PF03972"/>
    </source>
</evidence>
<dbReference type="STRING" id="196109.A0A136JIW2"/>
<comment type="similarity">
    <text evidence="1">Belongs to the PrpD family.</text>
</comment>
<dbReference type="Gene3D" id="3.30.1330.120">
    <property type="entry name" value="2-methylcitrate dehydratase PrpD"/>
    <property type="match status" value="1"/>
</dbReference>
<evidence type="ECO:0000259" key="3">
    <source>
        <dbReference type="Pfam" id="PF19305"/>
    </source>
</evidence>
<keyword evidence="5" id="KW-1185">Reference proteome</keyword>
<dbReference type="InterPro" id="IPR042188">
    <property type="entry name" value="MmgE/PrpD_sf_2"/>
</dbReference>
<protein>
    <recommendedName>
        <fullName evidence="6">MmgE/PrpD family protein</fullName>
    </recommendedName>
</protein>
<feature type="domain" description="MmgE/PrpD N-terminal" evidence="2">
    <location>
        <begin position="8"/>
        <end position="248"/>
    </location>
</feature>
<dbReference type="Pfam" id="PF03972">
    <property type="entry name" value="MmgE_PrpD_N"/>
    <property type="match status" value="1"/>
</dbReference>
<gene>
    <name evidence="4" type="ORF">Micbo1qcDRAFT_211344</name>
</gene>
<dbReference type="EMBL" id="KQ964245">
    <property type="protein sequence ID" value="KXJ97076.1"/>
    <property type="molecule type" value="Genomic_DNA"/>
</dbReference>
<dbReference type="InterPro" id="IPR005656">
    <property type="entry name" value="MmgE_PrpD"/>
</dbReference>
<feature type="domain" description="MmgE/PrpD C-terminal" evidence="3">
    <location>
        <begin position="272"/>
        <end position="443"/>
    </location>
</feature>
<name>A0A136JIW2_9PEZI</name>
<accession>A0A136JIW2</accession>
<dbReference type="AlphaFoldDB" id="A0A136JIW2"/>
<organism evidence="4 5">
    <name type="scientific">Microdochium bolleyi</name>
    <dbReference type="NCBI Taxonomy" id="196109"/>
    <lineage>
        <taxon>Eukaryota</taxon>
        <taxon>Fungi</taxon>
        <taxon>Dikarya</taxon>
        <taxon>Ascomycota</taxon>
        <taxon>Pezizomycotina</taxon>
        <taxon>Sordariomycetes</taxon>
        <taxon>Xylariomycetidae</taxon>
        <taxon>Xylariales</taxon>
        <taxon>Microdochiaceae</taxon>
        <taxon>Microdochium</taxon>
    </lineage>
</organism>
<dbReference type="SUPFAM" id="SSF103378">
    <property type="entry name" value="2-methylcitrate dehydratase PrpD"/>
    <property type="match status" value="1"/>
</dbReference>
<sequence length="454" mass="48350">MTDDSITRDLCQFVVDARYEQLTSREINKLKDLVTDLIGIAAGAAGVCDSSEPFLKAVTALGGQSGRSTVFTKGSTFSPQHAGMLNAAFAHSFDFDDTHAPSILHPGATAIPAALAQGELSGADGKALLLGIAVGYEVTCRIGRAFNYGGYTRGFHNTATAGIFGAVAAIAKIKGLSVAEVNNAFGLALSKAAGSMQFLDNGSWNKRLHPGFAVHDAFVVTALAEAGVIGATHPIEGKYGALHMYSATSTTKGLTDNLGSEWIFAATAMKPFPACRMTHSAIEAVAGLAKDVAGKKTPQHIRVELSPGCYPIVGPPDKNRVHPVTIVDGQFSMYYQVAISWLHGMEIGWRMYDEAQMQSPEVAALCDKVEVSVNADVRDLEARLTFTWVEDGSTTEIGQVFPKGEDEHPFSKADVHKKFLSMVGPVYSAHTSKAILDTIENIDNLTTADLIRLL</sequence>
<dbReference type="PANTHER" id="PTHR16943:SF8">
    <property type="entry name" value="2-METHYLCITRATE DEHYDRATASE"/>
    <property type="match status" value="1"/>
</dbReference>
<dbReference type="InterPro" id="IPR042183">
    <property type="entry name" value="MmgE/PrpD_sf_1"/>
</dbReference>
<dbReference type="InParanoid" id="A0A136JIW2"/>
<dbReference type="Proteomes" id="UP000070501">
    <property type="component" value="Unassembled WGS sequence"/>
</dbReference>
<dbReference type="Pfam" id="PF19305">
    <property type="entry name" value="MmgE_PrpD_C"/>
    <property type="match status" value="1"/>
</dbReference>
<dbReference type="InterPro" id="IPR045337">
    <property type="entry name" value="MmgE_PrpD_C"/>
</dbReference>
<reference evidence="5" key="1">
    <citation type="submission" date="2016-02" db="EMBL/GenBank/DDBJ databases">
        <title>Draft genome sequence of Microdochium bolleyi, a fungal endophyte of beachgrass.</title>
        <authorList>
            <consortium name="DOE Joint Genome Institute"/>
            <person name="David A.S."/>
            <person name="May G."/>
            <person name="Haridas S."/>
            <person name="Lim J."/>
            <person name="Wang M."/>
            <person name="Labutti K."/>
            <person name="Lipzen A."/>
            <person name="Barry K."/>
            <person name="Grigoriev I.V."/>
        </authorList>
    </citation>
    <scope>NUCLEOTIDE SEQUENCE [LARGE SCALE GENOMIC DNA]</scope>
    <source>
        <strain evidence="5">J235TASD1</strain>
    </source>
</reference>